<keyword evidence="4" id="KW-0234">DNA repair</keyword>
<dbReference type="SUPFAM" id="SSF48150">
    <property type="entry name" value="DNA-glycosylase"/>
    <property type="match status" value="1"/>
</dbReference>
<dbReference type="EC" id="3.2.2.21" evidence="2"/>
<comment type="catalytic activity">
    <reaction evidence="1">
        <text>Hydrolysis of alkylated DNA, releasing 3-methyladenine, 3-methylguanine, 7-methylguanine and 7-methyladenine.</text>
        <dbReference type="EC" id="3.2.2.21"/>
    </reaction>
</comment>
<reference evidence="5" key="1">
    <citation type="submission" date="2021-04" db="EMBL/GenBank/DDBJ databases">
        <title>Genome based classification of Actinospica acidithermotolerans sp. nov., an actinobacterium isolated from an Indonesian hot spring.</title>
        <authorList>
            <person name="Kusuma A.B."/>
            <person name="Putra K.E."/>
            <person name="Nafisah S."/>
            <person name="Loh J."/>
            <person name="Nouioui I."/>
            <person name="Goodfellow M."/>
        </authorList>
    </citation>
    <scope>NUCLEOTIDE SEQUENCE</scope>
    <source>
        <strain evidence="5">MGRD01-02</strain>
    </source>
</reference>
<dbReference type="GO" id="GO:0043916">
    <property type="term" value="F:DNA-7-methylguanine glycosylase activity"/>
    <property type="evidence" value="ECO:0007669"/>
    <property type="project" value="TreeGrafter"/>
</dbReference>
<proteinExistence type="predicted"/>
<evidence type="ECO:0000256" key="2">
    <source>
        <dbReference type="ARBA" id="ARBA00012000"/>
    </source>
</evidence>
<gene>
    <name evidence="5" type="ORF">KDK95_26795</name>
</gene>
<protein>
    <recommendedName>
        <fullName evidence="2">DNA-3-methyladenine glycosylase II</fullName>
        <ecNumber evidence="2">3.2.2.21</ecNumber>
    </recommendedName>
</protein>
<organism evidence="5 6">
    <name type="scientific">Actinospica acidithermotolerans</name>
    <dbReference type="NCBI Taxonomy" id="2828514"/>
    <lineage>
        <taxon>Bacteria</taxon>
        <taxon>Bacillati</taxon>
        <taxon>Actinomycetota</taxon>
        <taxon>Actinomycetes</taxon>
        <taxon>Catenulisporales</taxon>
        <taxon>Actinospicaceae</taxon>
        <taxon>Actinospica</taxon>
    </lineage>
</organism>
<dbReference type="CDD" id="cd00056">
    <property type="entry name" value="ENDO3c"/>
    <property type="match status" value="1"/>
</dbReference>
<dbReference type="InterPro" id="IPR003265">
    <property type="entry name" value="HhH-GPD_domain"/>
</dbReference>
<dbReference type="GO" id="GO:0006307">
    <property type="term" value="P:DNA alkylation repair"/>
    <property type="evidence" value="ECO:0007669"/>
    <property type="project" value="TreeGrafter"/>
</dbReference>
<dbReference type="GO" id="GO:0032131">
    <property type="term" value="F:alkylated DNA binding"/>
    <property type="evidence" value="ECO:0007669"/>
    <property type="project" value="TreeGrafter"/>
</dbReference>
<dbReference type="GO" id="GO:0032993">
    <property type="term" value="C:protein-DNA complex"/>
    <property type="evidence" value="ECO:0007669"/>
    <property type="project" value="TreeGrafter"/>
</dbReference>
<sequence>MTTIASTEAAVSASVRGVPTQVQRTLRTLRRGTGDPTYRVEYGPDDGPVNAVWRTSLTPEGPATLRIRVGRASDDEVEIDAWGEGAHWLVKQAPAMLGAEDDDTGFAELAAAHPVLAEAYRTRSRVRLVRTGQVVQALIPAILEQKVTTISAYGAWRALVRKYGTPAPGPASMPRGLYVMPEPHVWVLIPSWEWRRAEVDGKRAEAVIRACRRAPALERLAHVGVDEAAVKLQTLPGIGPWTAAETLQRSHGAADLVSVGDLHLPRIICGILGEPGDRSYDDEKMLRLLEPFAPHRQRAVRLLLQKR</sequence>
<dbReference type="GO" id="GO:0008725">
    <property type="term" value="F:DNA-3-methyladenine glycosylase activity"/>
    <property type="evidence" value="ECO:0007669"/>
    <property type="project" value="TreeGrafter"/>
</dbReference>
<comment type="caution">
    <text evidence="5">The sequence shown here is derived from an EMBL/GenBank/DDBJ whole genome shotgun (WGS) entry which is preliminary data.</text>
</comment>
<evidence type="ECO:0000256" key="4">
    <source>
        <dbReference type="ARBA" id="ARBA00023204"/>
    </source>
</evidence>
<dbReference type="GO" id="GO:0005737">
    <property type="term" value="C:cytoplasm"/>
    <property type="evidence" value="ECO:0007669"/>
    <property type="project" value="TreeGrafter"/>
</dbReference>
<dbReference type="RefSeq" id="WP_212521073.1">
    <property type="nucleotide sequence ID" value="NZ_JAGSOH010000107.1"/>
</dbReference>
<evidence type="ECO:0000256" key="3">
    <source>
        <dbReference type="ARBA" id="ARBA00022763"/>
    </source>
</evidence>
<dbReference type="Gene3D" id="1.10.340.30">
    <property type="entry name" value="Hypothetical protein, domain 2"/>
    <property type="match status" value="1"/>
</dbReference>
<dbReference type="InterPro" id="IPR051912">
    <property type="entry name" value="Alkylbase_DNA_Glycosylase/TA"/>
</dbReference>
<dbReference type="EMBL" id="JAGSOH010000107">
    <property type="protein sequence ID" value="MBR7829940.1"/>
    <property type="molecule type" value="Genomic_DNA"/>
</dbReference>
<accession>A0A941EBX4</accession>
<dbReference type="PANTHER" id="PTHR43003:SF6">
    <property type="entry name" value="DNA GLYCOSYLASE"/>
    <property type="match status" value="1"/>
</dbReference>
<evidence type="ECO:0000313" key="5">
    <source>
        <dbReference type="EMBL" id="MBR7829940.1"/>
    </source>
</evidence>
<keyword evidence="3" id="KW-0227">DNA damage</keyword>
<dbReference type="InterPro" id="IPR011257">
    <property type="entry name" value="DNA_glycosylase"/>
</dbReference>
<dbReference type="AlphaFoldDB" id="A0A941EBX4"/>
<name>A0A941EBX4_9ACTN</name>
<dbReference type="PANTHER" id="PTHR43003">
    <property type="entry name" value="DNA-3-METHYLADENINE GLYCOSYLASE"/>
    <property type="match status" value="1"/>
</dbReference>
<keyword evidence="6" id="KW-1185">Reference proteome</keyword>
<dbReference type="Proteomes" id="UP000676325">
    <property type="component" value="Unassembled WGS sequence"/>
</dbReference>
<evidence type="ECO:0000313" key="6">
    <source>
        <dbReference type="Proteomes" id="UP000676325"/>
    </source>
</evidence>
<evidence type="ECO:0000256" key="1">
    <source>
        <dbReference type="ARBA" id="ARBA00000086"/>
    </source>
</evidence>
<dbReference type="GO" id="GO:0006285">
    <property type="term" value="P:base-excision repair, AP site formation"/>
    <property type="evidence" value="ECO:0007669"/>
    <property type="project" value="TreeGrafter"/>
</dbReference>